<reference evidence="1" key="1">
    <citation type="submission" date="2023-11" db="EMBL/GenBank/DDBJ databases">
        <authorList>
            <person name="Poullet M."/>
        </authorList>
    </citation>
    <scope>NUCLEOTIDE SEQUENCE</scope>
    <source>
        <strain evidence="1">E1834</strain>
    </source>
</reference>
<accession>A0ACB0YNG4</accession>
<comment type="caution">
    <text evidence="1">The sequence shown here is derived from an EMBL/GenBank/DDBJ whole genome shotgun (WGS) entry which is preliminary data.</text>
</comment>
<protein>
    <submittedName>
        <fullName evidence="1">Uncharacterized protein</fullName>
    </submittedName>
</protein>
<dbReference type="Proteomes" id="UP001497535">
    <property type="component" value="Unassembled WGS sequence"/>
</dbReference>
<name>A0ACB0YNG4_MELEN</name>
<gene>
    <name evidence="1" type="ORF">MENTE1834_LOCUS14607</name>
</gene>
<proteinExistence type="predicted"/>
<keyword evidence="2" id="KW-1185">Reference proteome</keyword>
<sequence>MSLLGLPKVVGEGCLSIRKLGDGEFTENSELKPNKLNVLRKDVSSIIKYLKNCLFFIETDILTNTFQMQCSNINISDGISDIGCTEDNLSDFRCWCCCFGVHIKVATALVAGVSSILILTNFLAKLCGYSEIGWNFELLFMIVDGAALTALIYGLYTDNAAFLQPFVALSIITSSLLVLLAAYLGTAVIDSNSYAAQRLELELNKRLSDAARRLNLEFKLSENKILN</sequence>
<evidence type="ECO:0000313" key="2">
    <source>
        <dbReference type="Proteomes" id="UP001497535"/>
    </source>
</evidence>
<dbReference type="EMBL" id="CAVMJV010000016">
    <property type="protein sequence ID" value="CAK5055327.1"/>
    <property type="molecule type" value="Genomic_DNA"/>
</dbReference>
<evidence type="ECO:0000313" key="1">
    <source>
        <dbReference type="EMBL" id="CAK5055327.1"/>
    </source>
</evidence>
<organism evidence="1 2">
    <name type="scientific">Meloidogyne enterolobii</name>
    <name type="common">Root-knot nematode worm</name>
    <name type="synonym">Meloidogyne mayaguensis</name>
    <dbReference type="NCBI Taxonomy" id="390850"/>
    <lineage>
        <taxon>Eukaryota</taxon>
        <taxon>Metazoa</taxon>
        <taxon>Ecdysozoa</taxon>
        <taxon>Nematoda</taxon>
        <taxon>Chromadorea</taxon>
        <taxon>Rhabditida</taxon>
        <taxon>Tylenchina</taxon>
        <taxon>Tylenchomorpha</taxon>
        <taxon>Tylenchoidea</taxon>
        <taxon>Meloidogynidae</taxon>
        <taxon>Meloidogyninae</taxon>
        <taxon>Meloidogyne</taxon>
    </lineage>
</organism>